<proteinExistence type="inferred from homology"/>
<keyword evidence="4 8" id="KW-0690">Ribosome biogenesis</keyword>
<evidence type="ECO:0000313" key="11">
    <source>
        <dbReference type="Proteomes" id="UP000054279"/>
    </source>
</evidence>
<organism evidence="10 11">
    <name type="scientific">Sphaerobolus stellatus (strain SS14)</name>
    <dbReference type="NCBI Taxonomy" id="990650"/>
    <lineage>
        <taxon>Eukaryota</taxon>
        <taxon>Fungi</taxon>
        <taxon>Dikarya</taxon>
        <taxon>Basidiomycota</taxon>
        <taxon>Agaricomycotina</taxon>
        <taxon>Agaricomycetes</taxon>
        <taxon>Phallomycetidae</taxon>
        <taxon>Geastrales</taxon>
        <taxon>Sphaerobolaceae</taxon>
        <taxon>Sphaerobolus</taxon>
    </lineage>
</organism>
<evidence type="ECO:0000256" key="4">
    <source>
        <dbReference type="ARBA" id="ARBA00022517"/>
    </source>
</evidence>
<evidence type="ECO:0000256" key="8">
    <source>
        <dbReference type="RuleBase" id="RU363084"/>
    </source>
</evidence>
<dbReference type="OrthoDB" id="277961at2759"/>
<feature type="compositionally biased region" description="Basic residues" evidence="9">
    <location>
        <begin position="112"/>
        <end position="132"/>
    </location>
</feature>
<sequence>MSNEGEPTATGQGPQPESAPVIELNTTANGRVSGKGWKLEKAATRRTQMSSGLKTPYEERMDKTQREKSLKKLQLEMKEEKEGEVKRRREITIARKKAALERQQFEEMKAKMSAKKAARLKRRAGRSKKVNG</sequence>
<dbReference type="HOGENOM" id="CLU_125051_1_0_1"/>
<keyword evidence="6" id="KW-0175">Coiled coil</keyword>
<dbReference type="GO" id="GO:0005730">
    <property type="term" value="C:nucleolus"/>
    <property type="evidence" value="ECO:0007669"/>
    <property type="project" value="UniProtKB-SubCell"/>
</dbReference>
<dbReference type="EMBL" id="KN837113">
    <property type="protein sequence ID" value="KIJ45145.1"/>
    <property type="molecule type" value="Genomic_DNA"/>
</dbReference>
<evidence type="ECO:0000313" key="10">
    <source>
        <dbReference type="EMBL" id="KIJ45145.1"/>
    </source>
</evidence>
<comment type="subcellular location">
    <subcellularLocation>
        <location evidence="2 8">Nucleus</location>
        <location evidence="2 8">Nucleolus</location>
    </subcellularLocation>
</comment>
<dbReference type="GO" id="GO:0006364">
    <property type="term" value="P:rRNA processing"/>
    <property type="evidence" value="ECO:0007669"/>
    <property type="project" value="UniProtKB-UniRule"/>
</dbReference>
<gene>
    <name evidence="10" type="ORF">M422DRAFT_251338</name>
</gene>
<comment type="similarity">
    <text evidence="3 8">Belongs to the CGR1 family.</text>
</comment>
<evidence type="ECO:0000256" key="6">
    <source>
        <dbReference type="ARBA" id="ARBA00023054"/>
    </source>
</evidence>
<evidence type="ECO:0000256" key="1">
    <source>
        <dbReference type="ARBA" id="ARBA00004090"/>
    </source>
</evidence>
<reference evidence="10 11" key="1">
    <citation type="submission" date="2014-06" db="EMBL/GenBank/DDBJ databases">
        <title>Evolutionary Origins and Diversification of the Mycorrhizal Mutualists.</title>
        <authorList>
            <consortium name="DOE Joint Genome Institute"/>
            <consortium name="Mycorrhizal Genomics Consortium"/>
            <person name="Kohler A."/>
            <person name="Kuo A."/>
            <person name="Nagy L.G."/>
            <person name="Floudas D."/>
            <person name="Copeland A."/>
            <person name="Barry K.W."/>
            <person name="Cichocki N."/>
            <person name="Veneault-Fourrey C."/>
            <person name="LaButti K."/>
            <person name="Lindquist E.A."/>
            <person name="Lipzen A."/>
            <person name="Lundell T."/>
            <person name="Morin E."/>
            <person name="Murat C."/>
            <person name="Riley R."/>
            <person name="Ohm R."/>
            <person name="Sun H."/>
            <person name="Tunlid A."/>
            <person name="Henrissat B."/>
            <person name="Grigoriev I.V."/>
            <person name="Hibbett D.S."/>
            <person name="Martin F."/>
        </authorList>
    </citation>
    <scope>NUCLEOTIDE SEQUENCE [LARGE SCALE GENOMIC DNA]</scope>
    <source>
        <strain evidence="10 11">SS14</strain>
    </source>
</reference>
<dbReference type="InterPro" id="IPR005579">
    <property type="entry name" value="Cgr1-like"/>
</dbReference>
<protein>
    <recommendedName>
        <fullName evidence="8">rRNA-processing protein</fullName>
    </recommendedName>
</protein>
<evidence type="ECO:0000256" key="9">
    <source>
        <dbReference type="SAM" id="MobiDB-lite"/>
    </source>
</evidence>
<dbReference type="Proteomes" id="UP000054279">
    <property type="component" value="Unassembled WGS sequence"/>
</dbReference>
<evidence type="ECO:0000256" key="5">
    <source>
        <dbReference type="ARBA" id="ARBA00022552"/>
    </source>
</evidence>
<name>A0A0C9W0Z7_SPHS4</name>
<evidence type="ECO:0000256" key="2">
    <source>
        <dbReference type="ARBA" id="ARBA00004604"/>
    </source>
</evidence>
<accession>A0A0C9W0Z7</accession>
<dbReference type="AlphaFoldDB" id="A0A0C9W0Z7"/>
<feature type="compositionally biased region" description="Polar residues" evidence="9">
    <location>
        <begin position="1"/>
        <end position="15"/>
    </location>
</feature>
<evidence type="ECO:0000256" key="3">
    <source>
        <dbReference type="ARBA" id="ARBA00007869"/>
    </source>
</evidence>
<dbReference type="Pfam" id="PF03879">
    <property type="entry name" value="Cgr1"/>
    <property type="match status" value="1"/>
</dbReference>
<feature type="region of interest" description="Disordered" evidence="9">
    <location>
        <begin position="109"/>
        <end position="132"/>
    </location>
</feature>
<evidence type="ECO:0000256" key="7">
    <source>
        <dbReference type="ARBA" id="ARBA00023242"/>
    </source>
</evidence>
<keyword evidence="5 8" id="KW-0698">rRNA processing</keyword>
<keyword evidence="7 8" id="KW-0539">Nucleus</keyword>
<feature type="compositionally biased region" description="Basic and acidic residues" evidence="9">
    <location>
        <begin position="56"/>
        <end position="66"/>
    </location>
</feature>
<comment type="function">
    <text evidence="1 8">Involved in nucleolar integrity and required for processing of the pre-rRNA for the 60S ribosome subunit.</text>
</comment>
<feature type="region of interest" description="Disordered" evidence="9">
    <location>
        <begin position="1"/>
        <end position="66"/>
    </location>
</feature>
<keyword evidence="11" id="KW-1185">Reference proteome</keyword>